<keyword evidence="4" id="KW-1185">Reference proteome</keyword>
<dbReference type="EMBL" id="PDDX01000001">
    <property type="protein sequence ID" value="PHI31892.1"/>
    <property type="molecule type" value="Genomic_DNA"/>
</dbReference>
<dbReference type="OrthoDB" id="6200718at2"/>
<reference evidence="3 5" key="3">
    <citation type="submission" date="2019-03" db="EMBL/GenBank/DDBJ databases">
        <authorList>
            <consortium name="Pathogen Informatics"/>
        </authorList>
    </citation>
    <scope>NUCLEOTIDE SEQUENCE [LARGE SCALE GENOMIC DNA]</scope>
    <source>
        <strain evidence="3 5">NCTC12282</strain>
    </source>
</reference>
<dbReference type="RefSeq" id="WP_036017077.1">
    <property type="nucleotide sequence ID" value="NZ_BRLG01000006.1"/>
</dbReference>
<dbReference type="STRING" id="1111728.GCA_000427805_03290"/>
<evidence type="ECO:0000259" key="1">
    <source>
        <dbReference type="Pfam" id="PF14024"/>
    </source>
</evidence>
<protein>
    <submittedName>
        <fullName evidence="2">DUF4240 domain-containing protein</fullName>
    </submittedName>
</protein>
<evidence type="ECO:0000313" key="4">
    <source>
        <dbReference type="Proteomes" id="UP000224974"/>
    </source>
</evidence>
<dbReference type="Proteomes" id="UP000224974">
    <property type="component" value="Unassembled WGS sequence"/>
</dbReference>
<reference evidence="2" key="2">
    <citation type="submission" date="2017-09" db="EMBL/GenBank/DDBJ databases">
        <title>FDA dAtabase for Regulatory Grade micrObial Sequences (FDA-ARGOS): Supporting development and validation of Infectious Disease Dx tests.</title>
        <authorList>
            <person name="Minogue T."/>
            <person name="Wolcott M."/>
            <person name="Wasieloski L."/>
            <person name="Aguilar W."/>
            <person name="Moore D."/>
            <person name="Tallon L.J."/>
            <person name="Sadzewicz L."/>
            <person name="Ott S."/>
            <person name="Zhao X."/>
            <person name="Nagaraj S."/>
            <person name="Vavikolanu K."/>
            <person name="Aluvathingal J."/>
            <person name="Nadendla S."/>
            <person name="Sichtig H."/>
        </authorList>
    </citation>
    <scope>NUCLEOTIDE SEQUENCE</scope>
    <source>
        <strain evidence="2">FDAARGOS_387</strain>
    </source>
</reference>
<dbReference type="EMBL" id="CAADJA010000002">
    <property type="protein sequence ID" value="VFS52910.1"/>
    <property type="molecule type" value="Genomic_DNA"/>
</dbReference>
<proteinExistence type="predicted"/>
<dbReference type="AlphaFoldDB" id="A0A2C6DU94"/>
<dbReference type="Pfam" id="PF14024">
    <property type="entry name" value="DUF4240"/>
    <property type="match status" value="1"/>
</dbReference>
<accession>A0A2C6DU94</accession>
<sequence>MNDQAFWQLIEQAWKAAGPQGNQRAQLTDGSIDEDDIWPLADILEGKTIPALRERLNQLSQQDLALFDNILERKLYDIDRAEIHQYTDGSDDGFLYARGFIVGMGQAYYDTVNTTPSLATSDVECEGICYLSYHVYRERFGDMPNTGICRESCSNAKYWE</sequence>
<evidence type="ECO:0000313" key="5">
    <source>
        <dbReference type="Proteomes" id="UP000373449"/>
    </source>
</evidence>
<evidence type="ECO:0000313" key="2">
    <source>
        <dbReference type="EMBL" id="PHI31892.1"/>
    </source>
</evidence>
<feature type="domain" description="DUF4240" evidence="1">
    <location>
        <begin position="49"/>
        <end position="137"/>
    </location>
</feature>
<dbReference type="Proteomes" id="UP000373449">
    <property type="component" value="Unassembled WGS sequence"/>
</dbReference>
<evidence type="ECO:0000313" key="3">
    <source>
        <dbReference type="EMBL" id="VFS52910.1"/>
    </source>
</evidence>
<reference evidence="4" key="1">
    <citation type="submission" date="2017-09" db="EMBL/GenBank/DDBJ databases">
        <title>FDA dAtabase for Regulatory Grade micrObial Sequences (FDA-ARGOS): Supporting development and validation of Infectious Disease Dx tests.</title>
        <authorList>
            <person name="Minogue T."/>
            <person name="Wolcott M."/>
            <person name="Wasieloski L."/>
            <person name="Aguilar W."/>
            <person name="Moore D."/>
            <person name="Tallon L."/>
            <person name="Sadzewicz L."/>
            <person name="Ott S."/>
            <person name="Zhao X."/>
            <person name="Nagaraj S."/>
            <person name="Vavikolanu K."/>
            <person name="Aluvathingal J."/>
            <person name="Nadendla S."/>
            <person name="Sichtig H."/>
        </authorList>
    </citation>
    <scope>NUCLEOTIDE SEQUENCE [LARGE SCALE GENOMIC DNA]</scope>
    <source>
        <strain evidence="4">FDAARGOS_387</strain>
    </source>
</reference>
<gene>
    <name evidence="2" type="ORF">CRN84_22510</name>
    <name evidence="3" type="ORF">NCTC12282_06118</name>
</gene>
<dbReference type="InterPro" id="IPR025334">
    <property type="entry name" value="DUF4240"/>
</dbReference>
<organism evidence="2 4">
    <name type="scientific">Budvicia aquatica</name>
    <dbReference type="NCBI Taxonomy" id="82979"/>
    <lineage>
        <taxon>Bacteria</taxon>
        <taxon>Pseudomonadati</taxon>
        <taxon>Pseudomonadota</taxon>
        <taxon>Gammaproteobacteria</taxon>
        <taxon>Enterobacterales</taxon>
        <taxon>Budviciaceae</taxon>
        <taxon>Budvicia</taxon>
    </lineage>
</organism>
<name>A0A2C6DU94_9GAMM</name>